<evidence type="ECO:0000256" key="5">
    <source>
        <dbReference type="ARBA" id="ARBA00023163"/>
    </source>
</evidence>
<keyword evidence="2" id="KW-0902">Two-component regulatory system</keyword>
<dbReference type="SMART" id="SM00448">
    <property type="entry name" value="REC"/>
    <property type="match status" value="1"/>
</dbReference>
<dbReference type="GO" id="GO:0003677">
    <property type="term" value="F:DNA binding"/>
    <property type="evidence" value="ECO:0007669"/>
    <property type="project" value="UniProtKB-KW"/>
</dbReference>
<evidence type="ECO:0000256" key="6">
    <source>
        <dbReference type="PROSITE-ProRule" id="PRU00169"/>
    </source>
</evidence>
<accession>A0A3A4N5X2</accession>
<dbReference type="GO" id="GO:0000160">
    <property type="term" value="P:phosphorelay signal transduction system"/>
    <property type="evidence" value="ECO:0007669"/>
    <property type="project" value="UniProtKB-KW"/>
</dbReference>
<dbReference type="Proteomes" id="UP000265882">
    <property type="component" value="Unassembled WGS sequence"/>
</dbReference>
<dbReference type="Gene3D" id="3.40.50.2300">
    <property type="match status" value="1"/>
</dbReference>
<dbReference type="InterPro" id="IPR011006">
    <property type="entry name" value="CheY-like_superfamily"/>
</dbReference>
<organism evidence="8 9">
    <name type="scientific">Abyssobacteria bacterium (strain SURF_5)</name>
    <dbReference type="NCBI Taxonomy" id="2093360"/>
    <lineage>
        <taxon>Bacteria</taxon>
        <taxon>Pseudomonadati</taxon>
        <taxon>Candidatus Hydrogenedentota</taxon>
        <taxon>Candidatus Abyssobacteria</taxon>
    </lineage>
</organism>
<protein>
    <submittedName>
        <fullName evidence="8">DNA-binding response regulator</fullName>
    </submittedName>
</protein>
<dbReference type="PANTHER" id="PTHR44591:SF3">
    <property type="entry name" value="RESPONSE REGULATORY DOMAIN-CONTAINING PROTEIN"/>
    <property type="match status" value="1"/>
</dbReference>
<evidence type="ECO:0000256" key="1">
    <source>
        <dbReference type="ARBA" id="ARBA00022553"/>
    </source>
</evidence>
<sequence>MSAKKIDRPRILIVDDDEDILDITQTFLESRGYEVVLARSGEQALKEVERSRPTLILLDVMMPKMDGFWLCRVIKSDPRHRLTPIIFLTAKDDAQSRIEGQKCGGDDYLTKPFDVDSLEVRIKAQLKKVSKLELVDKIERLLGMSESQGFLAKLDYDELSILLDHIQERLKQ</sequence>
<keyword evidence="3" id="KW-0805">Transcription regulation</keyword>
<comment type="caution">
    <text evidence="8">The sequence shown here is derived from an EMBL/GenBank/DDBJ whole genome shotgun (WGS) entry which is preliminary data.</text>
</comment>
<proteinExistence type="predicted"/>
<evidence type="ECO:0000313" key="8">
    <source>
        <dbReference type="EMBL" id="RJP17243.1"/>
    </source>
</evidence>
<feature type="domain" description="Response regulatory" evidence="7">
    <location>
        <begin position="10"/>
        <end position="126"/>
    </location>
</feature>
<evidence type="ECO:0000256" key="2">
    <source>
        <dbReference type="ARBA" id="ARBA00023012"/>
    </source>
</evidence>
<reference evidence="8 9" key="1">
    <citation type="journal article" date="2017" name="ISME J.">
        <title>Energy and carbon metabolisms in a deep terrestrial subsurface fluid microbial community.</title>
        <authorList>
            <person name="Momper L."/>
            <person name="Jungbluth S.P."/>
            <person name="Lee M.D."/>
            <person name="Amend J.P."/>
        </authorList>
    </citation>
    <scope>NUCLEOTIDE SEQUENCE [LARGE SCALE GENOMIC DNA]</scope>
    <source>
        <strain evidence="8">SURF_5</strain>
    </source>
</reference>
<dbReference type="InterPro" id="IPR001789">
    <property type="entry name" value="Sig_transdc_resp-reg_receiver"/>
</dbReference>
<dbReference type="InterPro" id="IPR050595">
    <property type="entry name" value="Bact_response_regulator"/>
</dbReference>
<evidence type="ECO:0000259" key="7">
    <source>
        <dbReference type="PROSITE" id="PS50110"/>
    </source>
</evidence>
<name>A0A3A4N5X2_ABYX5</name>
<dbReference type="PANTHER" id="PTHR44591">
    <property type="entry name" value="STRESS RESPONSE REGULATOR PROTEIN 1"/>
    <property type="match status" value="1"/>
</dbReference>
<dbReference type="SUPFAM" id="SSF52172">
    <property type="entry name" value="CheY-like"/>
    <property type="match status" value="1"/>
</dbReference>
<keyword evidence="5" id="KW-0804">Transcription</keyword>
<gene>
    <name evidence="8" type="ORF">C4520_17220</name>
</gene>
<dbReference type="AlphaFoldDB" id="A0A3A4N5X2"/>
<feature type="modified residue" description="4-aspartylphosphate" evidence="6">
    <location>
        <position position="59"/>
    </location>
</feature>
<keyword evidence="4 8" id="KW-0238">DNA-binding</keyword>
<dbReference type="PROSITE" id="PS50110">
    <property type="entry name" value="RESPONSE_REGULATORY"/>
    <property type="match status" value="1"/>
</dbReference>
<dbReference type="EMBL" id="QZKU01000117">
    <property type="protein sequence ID" value="RJP17243.1"/>
    <property type="molecule type" value="Genomic_DNA"/>
</dbReference>
<evidence type="ECO:0000256" key="4">
    <source>
        <dbReference type="ARBA" id="ARBA00023125"/>
    </source>
</evidence>
<keyword evidence="1 6" id="KW-0597">Phosphoprotein</keyword>
<evidence type="ECO:0000313" key="9">
    <source>
        <dbReference type="Proteomes" id="UP000265882"/>
    </source>
</evidence>
<dbReference type="FunFam" id="3.40.50.2300:FF:000001">
    <property type="entry name" value="DNA-binding response regulator PhoB"/>
    <property type="match status" value="1"/>
</dbReference>
<evidence type="ECO:0000256" key="3">
    <source>
        <dbReference type="ARBA" id="ARBA00023015"/>
    </source>
</evidence>
<dbReference type="Pfam" id="PF00072">
    <property type="entry name" value="Response_reg"/>
    <property type="match status" value="1"/>
</dbReference>